<keyword evidence="3 6" id="KW-0326">Glycosidase</keyword>
<dbReference type="SUPFAM" id="SSF51011">
    <property type="entry name" value="Glycosyl hydrolase domain"/>
    <property type="match status" value="1"/>
</dbReference>
<evidence type="ECO:0000256" key="2">
    <source>
        <dbReference type="ARBA" id="ARBA00022801"/>
    </source>
</evidence>
<dbReference type="InterPro" id="IPR017853">
    <property type="entry name" value="GH"/>
</dbReference>
<evidence type="ECO:0000256" key="1">
    <source>
        <dbReference type="ARBA" id="ARBA00008061"/>
    </source>
</evidence>
<dbReference type="Gene3D" id="3.90.400.10">
    <property type="entry name" value="Oligo-1,6-glucosidase, Domain 2"/>
    <property type="match status" value="1"/>
</dbReference>
<dbReference type="SUPFAM" id="SSF51445">
    <property type="entry name" value="(Trans)glycosidases"/>
    <property type="match status" value="1"/>
</dbReference>
<dbReference type="Pfam" id="PF00128">
    <property type="entry name" value="Alpha-amylase"/>
    <property type="match status" value="1"/>
</dbReference>
<feature type="compositionally biased region" description="Basic and acidic residues" evidence="4">
    <location>
        <begin position="591"/>
        <end position="605"/>
    </location>
</feature>
<protein>
    <submittedName>
        <fullName evidence="6">Alpha-glycosidase</fullName>
    </submittedName>
</protein>
<dbReference type="PANTHER" id="PTHR10357:SF210">
    <property type="entry name" value="MALTODEXTRIN GLUCOSIDASE"/>
    <property type="match status" value="1"/>
</dbReference>
<dbReference type="Pfam" id="PF16657">
    <property type="entry name" value="Malt_amylase_C"/>
    <property type="match status" value="1"/>
</dbReference>
<dbReference type="InterPro" id="IPR045857">
    <property type="entry name" value="O16G_dom_2"/>
</dbReference>
<keyword evidence="2" id="KW-0378">Hydrolase</keyword>
<keyword evidence="7" id="KW-1185">Reference proteome</keyword>
<dbReference type="Gene3D" id="3.20.20.80">
    <property type="entry name" value="Glycosidases"/>
    <property type="match status" value="1"/>
</dbReference>
<sequence>MLLEALYHVPRDKWAYAYDKETVHLRLRTKRDDAEAICVMTGDKYAWDRTFEEVPMKKAASDELFDYWEACVQPKFKRLSYLFRIESGGETVYLSEKGTMNEMPQPPGGNFEFQYIHEIDLFKVPEWAKDAVFYQIMPERFANGDPSLSPETAEPWGGTPQRENFFGGDIQGVMDHIDYLADLGVNAIYFTPLFVSPSNHKYDIIDYKKVDPHFGDNAKLKALVDLCHEKGIRVMLDAVFNHCSKEFPPFQDVLKNGKQSKYADWFHINSYPLQVVDGIPSYDTFGFYENMPKFNTANPEVKSYLLDVAEYWIKEIKLDGWRLDVADEIDHHFWHDFRIVVKRANPEAFIVGEVWSDSLPWLLGDQFDSVMNYPFSGTVLDFFNGEMDSYTFSNKIGSLLMRYPQQTNEVIFNLLCSHDTPRLLNRMGEDKRKLKLTVAFLFTFMGTPCIFYGDEIGLTGEGDPDCRKCMEWDPAKQDQELLDFYKRMISLRKENPALRRGQFRILGACNDDPCIIYERVDGETHFTIWMNNSPEPRSLSHAMETEDWKDTFTGEPVKPDNGTMHVSLEPFGFRILSRRLKQETSASSGKDSGDSVKEESATAHQ</sequence>
<dbReference type="Gene3D" id="2.60.40.1180">
    <property type="entry name" value="Golgi alpha-mannosidase II"/>
    <property type="match status" value="1"/>
</dbReference>
<dbReference type="GO" id="GO:0004553">
    <property type="term" value="F:hydrolase activity, hydrolyzing O-glycosyl compounds"/>
    <property type="evidence" value="ECO:0007669"/>
    <property type="project" value="InterPro"/>
</dbReference>
<dbReference type="CDD" id="cd02857">
    <property type="entry name" value="E_set_CDase_PDE_N"/>
    <property type="match status" value="1"/>
</dbReference>
<comment type="caution">
    <text evidence="6">The sequence shown here is derived from an EMBL/GenBank/DDBJ whole genome shotgun (WGS) entry which is preliminary data.</text>
</comment>
<evidence type="ECO:0000313" key="7">
    <source>
        <dbReference type="Proteomes" id="UP000480151"/>
    </source>
</evidence>
<dbReference type="SMART" id="SM00642">
    <property type="entry name" value="Aamy"/>
    <property type="match status" value="1"/>
</dbReference>
<accession>A0A6M1PCM2</accession>
<organism evidence="6 7">
    <name type="scientific">Paenibacillus apii</name>
    <dbReference type="NCBI Taxonomy" id="1850370"/>
    <lineage>
        <taxon>Bacteria</taxon>
        <taxon>Bacillati</taxon>
        <taxon>Bacillota</taxon>
        <taxon>Bacilli</taxon>
        <taxon>Bacillales</taxon>
        <taxon>Paenibacillaceae</taxon>
        <taxon>Paenibacillus</taxon>
    </lineage>
</organism>
<dbReference type="Gene3D" id="2.60.40.10">
    <property type="entry name" value="Immunoglobulins"/>
    <property type="match status" value="1"/>
</dbReference>
<evidence type="ECO:0000256" key="3">
    <source>
        <dbReference type="ARBA" id="ARBA00023295"/>
    </source>
</evidence>
<dbReference type="Proteomes" id="UP000480151">
    <property type="component" value="Unassembled WGS sequence"/>
</dbReference>
<dbReference type="AlphaFoldDB" id="A0A6M1PCM2"/>
<evidence type="ECO:0000256" key="4">
    <source>
        <dbReference type="SAM" id="MobiDB-lite"/>
    </source>
</evidence>
<dbReference type="Pfam" id="PF02903">
    <property type="entry name" value="Alpha-amylase_N"/>
    <property type="match status" value="1"/>
</dbReference>
<name>A0A6M1PCM2_9BACL</name>
<dbReference type="InterPro" id="IPR032091">
    <property type="entry name" value="Malt_amylase-like_C"/>
</dbReference>
<dbReference type="InterPro" id="IPR013783">
    <property type="entry name" value="Ig-like_fold"/>
</dbReference>
<evidence type="ECO:0000313" key="6">
    <source>
        <dbReference type="EMBL" id="NGM80967.1"/>
    </source>
</evidence>
<feature type="region of interest" description="Disordered" evidence="4">
    <location>
        <begin position="580"/>
        <end position="605"/>
    </location>
</feature>
<dbReference type="CDD" id="cd11338">
    <property type="entry name" value="AmyAc_CMD"/>
    <property type="match status" value="1"/>
</dbReference>
<dbReference type="InterPro" id="IPR006047">
    <property type="entry name" value="GH13_cat_dom"/>
</dbReference>
<dbReference type="EMBL" id="JAAKGU010000001">
    <property type="protein sequence ID" value="NGM80967.1"/>
    <property type="molecule type" value="Genomic_DNA"/>
</dbReference>
<dbReference type="RefSeq" id="WP_165093390.1">
    <property type="nucleotide sequence ID" value="NZ_JAAKGU010000001.1"/>
</dbReference>
<dbReference type="PANTHER" id="PTHR10357">
    <property type="entry name" value="ALPHA-AMYLASE FAMILY MEMBER"/>
    <property type="match status" value="1"/>
</dbReference>
<reference evidence="6 7" key="1">
    <citation type="submission" date="2020-02" db="EMBL/GenBank/DDBJ databases">
        <authorList>
            <person name="Gao J."/>
            <person name="Sun J."/>
        </authorList>
    </citation>
    <scope>NUCLEOTIDE SEQUENCE [LARGE SCALE GENOMIC DNA]</scope>
    <source>
        <strain evidence="6 7">7124</strain>
    </source>
</reference>
<proteinExistence type="inferred from homology"/>
<dbReference type="InterPro" id="IPR013780">
    <property type="entry name" value="Glyco_hydro_b"/>
</dbReference>
<dbReference type="InterPro" id="IPR004185">
    <property type="entry name" value="Glyco_hydro_13_lg-like_dom"/>
</dbReference>
<dbReference type="GO" id="GO:0005975">
    <property type="term" value="P:carbohydrate metabolic process"/>
    <property type="evidence" value="ECO:0007669"/>
    <property type="project" value="InterPro"/>
</dbReference>
<evidence type="ECO:0000259" key="5">
    <source>
        <dbReference type="SMART" id="SM00642"/>
    </source>
</evidence>
<feature type="domain" description="Glycosyl hydrolase family 13 catalytic" evidence="5">
    <location>
        <begin position="135"/>
        <end position="492"/>
    </location>
</feature>
<comment type="similarity">
    <text evidence="1">Belongs to the glycosyl hydrolase 13 family.</text>
</comment>
<gene>
    <name evidence="6" type="ORF">G5B47_00930</name>
</gene>